<feature type="chain" id="PRO_5020708285" description="Cystatin domain-containing protein" evidence="4">
    <location>
        <begin position="26"/>
        <end position="114"/>
    </location>
</feature>
<dbReference type="Gene3D" id="3.10.450.10">
    <property type="match status" value="1"/>
</dbReference>
<dbReference type="CDD" id="cd00042">
    <property type="entry name" value="CY"/>
    <property type="match status" value="1"/>
</dbReference>
<comment type="similarity">
    <text evidence="1">Belongs to the cystatin family.</text>
</comment>
<dbReference type="InterPro" id="IPR000010">
    <property type="entry name" value="Cystatin_dom"/>
</dbReference>
<dbReference type="GO" id="GO:0005737">
    <property type="term" value="C:cytoplasm"/>
    <property type="evidence" value="ECO:0007669"/>
    <property type="project" value="TreeGrafter"/>
</dbReference>
<dbReference type="InterPro" id="IPR046350">
    <property type="entry name" value="Cystatin_sf"/>
</dbReference>
<dbReference type="GO" id="GO:0005615">
    <property type="term" value="C:extracellular space"/>
    <property type="evidence" value="ECO:0007669"/>
    <property type="project" value="TreeGrafter"/>
</dbReference>
<dbReference type="GO" id="GO:0031982">
    <property type="term" value="C:vesicle"/>
    <property type="evidence" value="ECO:0007669"/>
    <property type="project" value="TreeGrafter"/>
</dbReference>
<evidence type="ECO:0000256" key="1">
    <source>
        <dbReference type="ARBA" id="ARBA00009403"/>
    </source>
</evidence>
<dbReference type="Proteomes" id="UP000298663">
    <property type="component" value="Unassembled WGS sequence"/>
</dbReference>
<proteinExistence type="inferred from homology"/>
<gene>
    <name evidence="6" type="ORF">L596_028570</name>
</gene>
<dbReference type="PANTHER" id="PTHR46186:SF2">
    <property type="entry name" value="CYSTATIN"/>
    <property type="match status" value="1"/>
</dbReference>
<evidence type="ECO:0000256" key="3">
    <source>
        <dbReference type="ARBA" id="ARBA00022704"/>
    </source>
</evidence>
<evidence type="ECO:0000256" key="4">
    <source>
        <dbReference type="SAM" id="SignalP"/>
    </source>
</evidence>
<dbReference type="OrthoDB" id="110606at2759"/>
<dbReference type="SUPFAM" id="SSF54403">
    <property type="entry name" value="Cystatin/monellin"/>
    <property type="match status" value="1"/>
</dbReference>
<evidence type="ECO:0000259" key="5">
    <source>
        <dbReference type="Pfam" id="PF00031"/>
    </source>
</evidence>
<keyword evidence="3" id="KW-0789">Thiol protease inhibitor</keyword>
<name>A0A4U5LYT8_STECR</name>
<comment type="caution">
    <text evidence="6">The sequence shown here is derived from an EMBL/GenBank/DDBJ whole genome shotgun (WGS) entry which is preliminary data.</text>
</comment>
<feature type="signal peptide" evidence="4">
    <location>
        <begin position="1"/>
        <end position="25"/>
    </location>
</feature>
<dbReference type="EMBL" id="AZBU02000011">
    <property type="protein sequence ID" value="TKR61466.1"/>
    <property type="molecule type" value="Genomic_DNA"/>
</dbReference>
<protein>
    <recommendedName>
        <fullName evidence="5">Cystatin domain-containing protein</fullName>
    </recommendedName>
</protein>
<dbReference type="PANTHER" id="PTHR46186">
    <property type="entry name" value="CYSTATIN"/>
    <property type="match status" value="1"/>
</dbReference>
<organism evidence="6 7">
    <name type="scientific">Steinernema carpocapsae</name>
    <name type="common">Entomopathogenic nematode</name>
    <dbReference type="NCBI Taxonomy" id="34508"/>
    <lineage>
        <taxon>Eukaryota</taxon>
        <taxon>Metazoa</taxon>
        <taxon>Ecdysozoa</taxon>
        <taxon>Nematoda</taxon>
        <taxon>Chromadorea</taxon>
        <taxon>Rhabditida</taxon>
        <taxon>Tylenchina</taxon>
        <taxon>Panagrolaimomorpha</taxon>
        <taxon>Strongyloidoidea</taxon>
        <taxon>Steinernematidae</taxon>
        <taxon>Steinernema</taxon>
    </lineage>
</organism>
<keyword evidence="2" id="KW-0646">Protease inhibitor</keyword>
<keyword evidence="7" id="KW-1185">Reference proteome</keyword>
<dbReference type="Pfam" id="PF00031">
    <property type="entry name" value="Cystatin"/>
    <property type="match status" value="1"/>
</dbReference>
<dbReference type="GO" id="GO:0004869">
    <property type="term" value="F:cysteine-type endopeptidase inhibitor activity"/>
    <property type="evidence" value="ECO:0007669"/>
    <property type="project" value="UniProtKB-KW"/>
</dbReference>
<reference evidence="6 7" key="1">
    <citation type="journal article" date="2015" name="Genome Biol.">
        <title>Comparative genomics of Steinernema reveals deeply conserved gene regulatory networks.</title>
        <authorList>
            <person name="Dillman A.R."/>
            <person name="Macchietto M."/>
            <person name="Porter C.F."/>
            <person name="Rogers A."/>
            <person name="Williams B."/>
            <person name="Antoshechkin I."/>
            <person name="Lee M.M."/>
            <person name="Goodwin Z."/>
            <person name="Lu X."/>
            <person name="Lewis E.E."/>
            <person name="Goodrich-Blair H."/>
            <person name="Stock S.P."/>
            <person name="Adams B.J."/>
            <person name="Sternberg P.W."/>
            <person name="Mortazavi A."/>
        </authorList>
    </citation>
    <scope>NUCLEOTIDE SEQUENCE [LARGE SCALE GENOMIC DNA]</scope>
    <source>
        <strain evidence="6 7">ALL</strain>
    </source>
</reference>
<reference evidence="6 7" key="2">
    <citation type="journal article" date="2019" name="G3 (Bethesda)">
        <title>Hybrid Assembly of the Genome of the Entomopathogenic Nematode Steinernema carpocapsae Identifies the X-Chromosome.</title>
        <authorList>
            <person name="Serra L."/>
            <person name="Macchietto M."/>
            <person name="Macias-Munoz A."/>
            <person name="McGill C.J."/>
            <person name="Rodriguez I.M."/>
            <person name="Rodriguez B."/>
            <person name="Murad R."/>
            <person name="Mortazavi A."/>
        </authorList>
    </citation>
    <scope>NUCLEOTIDE SEQUENCE [LARGE SCALE GENOMIC DNA]</scope>
    <source>
        <strain evidence="6 7">ALL</strain>
    </source>
</reference>
<evidence type="ECO:0000313" key="6">
    <source>
        <dbReference type="EMBL" id="TKR61466.1"/>
    </source>
</evidence>
<feature type="domain" description="Cystatin" evidence="5">
    <location>
        <begin position="35"/>
        <end position="81"/>
    </location>
</feature>
<evidence type="ECO:0000313" key="7">
    <source>
        <dbReference type="Proteomes" id="UP000298663"/>
    </source>
</evidence>
<sequence>MEPSCSTPRHLIVFFFAFCLSLILAQNIGGWKNQNPKDPKFKIIRAQSQVMAGTNYKIEIEFGLSRCSKDVDVSSVTEKNCPLGFTGTYLDYQVHVILVWDMPWKNRTRIFVVS</sequence>
<keyword evidence="4" id="KW-0732">Signal</keyword>
<dbReference type="AlphaFoldDB" id="A0A4U5LYT8"/>
<accession>A0A4U5LYT8</accession>
<evidence type="ECO:0000256" key="2">
    <source>
        <dbReference type="ARBA" id="ARBA00022690"/>
    </source>
</evidence>